<dbReference type="SMART" id="SM00368">
    <property type="entry name" value="LRR_RI"/>
    <property type="match status" value="4"/>
</dbReference>
<keyword evidence="3" id="KW-1185">Reference proteome</keyword>
<evidence type="ECO:0000313" key="3">
    <source>
        <dbReference type="Proteomes" id="UP000749646"/>
    </source>
</evidence>
<dbReference type="Gene3D" id="3.80.10.10">
    <property type="entry name" value="Ribonuclease Inhibitor"/>
    <property type="match status" value="1"/>
</dbReference>
<dbReference type="InterPro" id="IPR032675">
    <property type="entry name" value="LRR_dom_sf"/>
</dbReference>
<reference evidence="2" key="1">
    <citation type="journal article" date="2020" name="Fungal Divers.">
        <title>Resolving the Mortierellaceae phylogeny through synthesis of multi-gene phylogenetics and phylogenomics.</title>
        <authorList>
            <person name="Vandepol N."/>
            <person name="Liber J."/>
            <person name="Desiro A."/>
            <person name="Na H."/>
            <person name="Kennedy M."/>
            <person name="Barry K."/>
            <person name="Grigoriev I.V."/>
            <person name="Miller A.N."/>
            <person name="O'Donnell K."/>
            <person name="Stajich J.E."/>
            <person name="Bonito G."/>
        </authorList>
    </citation>
    <scope>NUCLEOTIDE SEQUENCE</scope>
    <source>
        <strain evidence="2">MES-2147</strain>
    </source>
</reference>
<gene>
    <name evidence="2" type="ORF">BGZ65_007524</name>
</gene>
<evidence type="ECO:0000256" key="1">
    <source>
        <dbReference type="SAM" id="MobiDB-lite"/>
    </source>
</evidence>
<protein>
    <submittedName>
        <fullName evidence="2">Uncharacterized protein</fullName>
    </submittedName>
</protein>
<proteinExistence type="predicted"/>
<dbReference type="AlphaFoldDB" id="A0A9P6MFD6"/>
<dbReference type="Proteomes" id="UP000749646">
    <property type="component" value="Unassembled WGS sequence"/>
</dbReference>
<organism evidence="2 3">
    <name type="scientific">Modicella reniformis</name>
    <dbReference type="NCBI Taxonomy" id="1440133"/>
    <lineage>
        <taxon>Eukaryota</taxon>
        <taxon>Fungi</taxon>
        <taxon>Fungi incertae sedis</taxon>
        <taxon>Mucoromycota</taxon>
        <taxon>Mortierellomycotina</taxon>
        <taxon>Mortierellomycetes</taxon>
        <taxon>Mortierellales</taxon>
        <taxon>Mortierellaceae</taxon>
        <taxon>Modicella</taxon>
    </lineage>
</organism>
<name>A0A9P6MFD6_9FUNG</name>
<dbReference type="EMBL" id="JAAAHW010001089">
    <property type="protein sequence ID" value="KAF9996903.1"/>
    <property type="molecule type" value="Genomic_DNA"/>
</dbReference>
<sequence>MTSPPLPMPRPDSYYYTASDPVFLDKEQFYIPVVLLILAGVYLIRQQKHVAPPPPGYSESPIYQKSRKKPNSPQVTNNNIIGRTIRVTHAKLFEDQMPQLFLIAPPQDTNPFSVKGSHKALRILAPCQGPSIAEEGGQDKEEDLIHLTNHEGFIINGLLNKSKDVICFLNAIAAYRCMGAAKAGRSHGYLRTQPDTDLLHRHRRQVHLQNHVDEEVQVYSKQWVVDKHQVAAMNTLFQTAGIKNNSNDNMKFGLRPISIKKTTKWVCTDCYQLLSQGKTILTDHLVSLDEYAHLARRTTEAEVTLRCSTSVALFTKTILKKPQLRKVILHIESGYFQTLERQQGALYTDIQNQFIELGKALQVQPLRRMEIRGDDECGAVFAAGLQHVLQCSGLKYLHVTGMPHFLQGEEEHPKVFTTCKLKELMLDGVHLNTKKAATHLAQLLGANSDLRVLRLSRTRLTLEAITVLESDEALKRRFAKLSHLNISNNDFGPQTGSSLVAMALQGKLLDRLDLTNNRGMGDTGCRHVLELLRFRNYRRLEAILTEGTGIKDETFAELEKFNNRHRPASFWRRFSSSITKHSVLVFCSSV</sequence>
<comment type="caution">
    <text evidence="2">The sequence shown here is derived from an EMBL/GenBank/DDBJ whole genome shotgun (WGS) entry which is preliminary data.</text>
</comment>
<feature type="region of interest" description="Disordered" evidence="1">
    <location>
        <begin position="52"/>
        <end position="77"/>
    </location>
</feature>
<dbReference type="SUPFAM" id="SSF52047">
    <property type="entry name" value="RNI-like"/>
    <property type="match status" value="1"/>
</dbReference>
<accession>A0A9P6MFD6</accession>
<evidence type="ECO:0000313" key="2">
    <source>
        <dbReference type="EMBL" id="KAF9996903.1"/>
    </source>
</evidence>